<dbReference type="InterPro" id="IPR050679">
    <property type="entry name" value="Bact_HTH_transcr_reg"/>
</dbReference>
<dbReference type="RefSeq" id="WP_079079601.1">
    <property type="nucleotide sequence ID" value="NZ_JAURUE010000001.1"/>
</dbReference>
<keyword evidence="2" id="KW-0238">DNA-binding</keyword>
<protein>
    <submittedName>
        <fullName evidence="5">GntR family transcriptional regulator</fullName>
    </submittedName>
</protein>
<evidence type="ECO:0000259" key="4">
    <source>
        <dbReference type="PROSITE" id="PS50949"/>
    </source>
</evidence>
<dbReference type="Pfam" id="PF00392">
    <property type="entry name" value="GntR"/>
    <property type="match status" value="1"/>
</dbReference>
<dbReference type="InterPro" id="IPR036390">
    <property type="entry name" value="WH_DNA-bd_sf"/>
</dbReference>
<dbReference type="PRINTS" id="PR00035">
    <property type="entry name" value="HTHGNTR"/>
</dbReference>
<evidence type="ECO:0000313" key="6">
    <source>
        <dbReference type="Proteomes" id="UP001234880"/>
    </source>
</evidence>
<feature type="domain" description="HTH gntR-type" evidence="4">
    <location>
        <begin position="1"/>
        <end position="67"/>
    </location>
</feature>
<dbReference type="CDD" id="cd07377">
    <property type="entry name" value="WHTH_GntR"/>
    <property type="match status" value="1"/>
</dbReference>
<reference evidence="5 6" key="1">
    <citation type="submission" date="2023-07" db="EMBL/GenBank/DDBJ databases">
        <title>Sequencing the genomes of 1000 actinobacteria strains.</title>
        <authorList>
            <person name="Klenk H.-P."/>
        </authorList>
    </citation>
    <scope>NUCLEOTIDE SEQUENCE [LARGE SCALE GENOMIC DNA]</scope>
    <source>
        <strain evidence="5 6">DSM 41600</strain>
    </source>
</reference>
<sequence>MAQQVRDDLRDQMRNGTLAVGARLPSEPESCEIYGVSRATVREAYRLLEQEGLVGVRRGAGRFVLPGATVVVQGSVNLIQSTTALLSDLGYDPRIELIGVTERNPLPEEATAFGLSVSDTVLRVERAYVSRGELLNHAVNVFDPERLPRPVDEMEWTGSVAEAFGAVGRDISAGITDVSAACLPEALVERYAVPQNTAWLRFDGPLFDQEHQPLWWSYEMWRSDVRVLRVVNRREPETA</sequence>
<dbReference type="InterPro" id="IPR000524">
    <property type="entry name" value="Tscrpt_reg_HTH_GntR"/>
</dbReference>
<dbReference type="PROSITE" id="PS50949">
    <property type="entry name" value="HTH_GNTR"/>
    <property type="match status" value="1"/>
</dbReference>
<dbReference type="SUPFAM" id="SSF64288">
    <property type="entry name" value="Chorismate lyase-like"/>
    <property type="match status" value="1"/>
</dbReference>
<dbReference type="PANTHER" id="PTHR44846">
    <property type="entry name" value="MANNOSYL-D-GLYCERATE TRANSPORT/METABOLISM SYSTEM REPRESSOR MNGR-RELATED"/>
    <property type="match status" value="1"/>
</dbReference>
<dbReference type="InterPro" id="IPR036388">
    <property type="entry name" value="WH-like_DNA-bd_sf"/>
</dbReference>
<dbReference type="EMBL" id="JAURUE010000001">
    <property type="protein sequence ID" value="MDP9612664.1"/>
    <property type="molecule type" value="Genomic_DNA"/>
</dbReference>
<dbReference type="PANTHER" id="PTHR44846:SF1">
    <property type="entry name" value="MANNOSYL-D-GLYCERATE TRANSPORT_METABOLISM SYSTEM REPRESSOR MNGR-RELATED"/>
    <property type="match status" value="1"/>
</dbReference>
<dbReference type="SMART" id="SM00866">
    <property type="entry name" value="UTRA"/>
    <property type="match status" value="1"/>
</dbReference>
<keyword evidence="6" id="KW-1185">Reference proteome</keyword>
<dbReference type="SMART" id="SM00345">
    <property type="entry name" value="HTH_GNTR"/>
    <property type="match status" value="1"/>
</dbReference>
<proteinExistence type="predicted"/>
<dbReference type="Pfam" id="PF07702">
    <property type="entry name" value="UTRA"/>
    <property type="match status" value="1"/>
</dbReference>
<evidence type="ECO:0000256" key="2">
    <source>
        <dbReference type="ARBA" id="ARBA00023125"/>
    </source>
</evidence>
<gene>
    <name evidence="5" type="ORF">JOF35_004941</name>
</gene>
<keyword evidence="3" id="KW-0804">Transcription</keyword>
<dbReference type="InterPro" id="IPR011663">
    <property type="entry name" value="UTRA"/>
</dbReference>
<dbReference type="Proteomes" id="UP001234880">
    <property type="component" value="Unassembled WGS sequence"/>
</dbReference>
<dbReference type="SUPFAM" id="SSF46785">
    <property type="entry name" value="Winged helix' DNA-binding domain"/>
    <property type="match status" value="1"/>
</dbReference>
<dbReference type="Gene3D" id="3.40.1410.10">
    <property type="entry name" value="Chorismate lyase-like"/>
    <property type="match status" value="1"/>
</dbReference>
<comment type="caution">
    <text evidence="5">The sequence shown here is derived from an EMBL/GenBank/DDBJ whole genome shotgun (WGS) entry which is preliminary data.</text>
</comment>
<evidence type="ECO:0000313" key="5">
    <source>
        <dbReference type="EMBL" id="MDP9612664.1"/>
    </source>
</evidence>
<keyword evidence="1" id="KW-0805">Transcription regulation</keyword>
<accession>A0ABT9KWC2</accession>
<dbReference type="Gene3D" id="1.10.10.10">
    <property type="entry name" value="Winged helix-like DNA-binding domain superfamily/Winged helix DNA-binding domain"/>
    <property type="match status" value="1"/>
</dbReference>
<evidence type="ECO:0000256" key="3">
    <source>
        <dbReference type="ARBA" id="ARBA00023163"/>
    </source>
</evidence>
<evidence type="ECO:0000256" key="1">
    <source>
        <dbReference type="ARBA" id="ARBA00023015"/>
    </source>
</evidence>
<dbReference type="InterPro" id="IPR028978">
    <property type="entry name" value="Chorismate_lyase_/UTRA_dom_sf"/>
</dbReference>
<name>A0ABT9KWC2_9ACTN</name>
<organism evidence="5 6">
    <name type="scientific">Streptomyces demainii</name>
    <dbReference type="NCBI Taxonomy" id="588122"/>
    <lineage>
        <taxon>Bacteria</taxon>
        <taxon>Bacillati</taxon>
        <taxon>Actinomycetota</taxon>
        <taxon>Actinomycetes</taxon>
        <taxon>Kitasatosporales</taxon>
        <taxon>Streptomycetaceae</taxon>
        <taxon>Streptomyces</taxon>
    </lineage>
</organism>